<dbReference type="PANTHER" id="PTHR42893">
    <property type="entry name" value="PROTEIN DETOXIFICATION 44, CHLOROPLASTIC-RELATED"/>
    <property type="match status" value="1"/>
</dbReference>
<keyword evidence="3 6" id="KW-0812">Transmembrane</keyword>
<dbReference type="InterPro" id="IPR002528">
    <property type="entry name" value="MATE_fam"/>
</dbReference>
<evidence type="ECO:0000313" key="7">
    <source>
        <dbReference type="EMBL" id="PKA60267.1"/>
    </source>
</evidence>
<dbReference type="GO" id="GO:0042910">
    <property type="term" value="F:xenobiotic transmembrane transporter activity"/>
    <property type="evidence" value="ECO:0007669"/>
    <property type="project" value="InterPro"/>
</dbReference>
<evidence type="ECO:0000256" key="3">
    <source>
        <dbReference type="ARBA" id="ARBA00022692"/>
    </source>
</evidence>
<dbReference type="InterPro" id="IPR044644">
    <property type="entry name" value="DinF-like"/>
</dbReference>
<accession>A0A2I0AXJ2</accession>
<reference evidence="7 8" key="1">
    <citation type="journal article" date="2017" name="Nature">
        <title>The Apostasia genome and the evolution of orchids.</title>
        <authorList>
            <person name="Zhang G.Q."/>
            <person name="Liu K.W."/>
            <person name="Li Z."/>
            <person name="Lohaus R."/>
            <person name="Hsiao Y.Y."/>
            <person name="Niu S.C."/>
            <person name="Wang J.Y."/>
            <person name="Lin Y.C."/>
            <person name="Xu Q."/>
            <person name="Chen L.J."/>
            <person name="Yoshida K."/>
            <person name="Fujiwara S."/>
            <person name="Wang Z.W."/>
            <person name="Zhang Y.Q."/>
            <person name="Mitsuda N."/>
            <person name="Wang M."/>
            <person name="Liu G.H."/>
            <person name="Pecoraro L."/>
            <person name="Huang H.X."/>
            <person name="Xiao X.J."/>
            <person name="Lin M."/>
            <person name="Wu X.Y."/>
            <person name="Wu W.L."/>
            <person name="Chen Y.Y."/>
            <person name="Chang S.B."/>
            <person name="Sakamoto S."/>
            <person name="Ohme-Takagi M."/>
            <person name="Yagi M."/>
            <person name="Zeng S.J."/>
            <person name="Shen C.Y."/>
            <person name="Yeh C.M."/>
            <person name="Luo Y.B."/>
            <person name="Tsai W.C."/>
            <person name="Van de Peer Y."/>
            <person name="Liu Z.J."/>
        </authorList>
    </citation>
    <scope>NUCLEOTIDE SEQUENCE [LARGE SCALE GENOMIC DNA]</scope>
    <source>
        <strain evidence="8">cv. Shenzhen</strain>
        <tissue evidence="7">Stem</tissue>
    </source>
</reference>
<evidence type="ECO:0000256" key="6">
    <source>
        <dbReference type="SAM" id="Phobius"/>
    </source>
</evidence>
<feature type="transmembrane region" description="Helical" evidence="6">
    <location>
        <begin position="45"/>
        <end position="69"/>
    </location>
</feature>
<dbReference type="NCBIfam" id="TIGR00797">
    <property type="entry name" value="matE"/>
    <property type="match status" value="1"/>
</dbReference>
<gene>
    <name evidence="7" type="primary">DTX44</name>
    <name evidence="7" type="ORF">AXF42_Ash008326</name>
</gene>
<evidence type="ECO:0000256" key="5">
    <source>
        <dbReference type="ARBA" id="ARBA00023136"/>
    </source>
</evidence>
<keyword evidence="8" id="KW-1185">Reference proteome</keyword>
<evidence type="ECO:0000256" key="4">
    <source>
        <dbReference type="ARBA" id="ARBA00022989"/>
    </source>
</evidence>
<name>A0A2I0AXJ2_9ASPA</name>
<dbReference type="STRING" id="1088818.A0A2I0AXJ2"/>
<evidence type="ECO:0000256" key="1">
    <source>
        <dbReference type="ARBA" id="ARBA00004141"/>
    </source>
</evidence>
<dbReference type="Pfam" id="PF01554">
    <property type="entry name" value="MatE"/>
    <property type="match status" value="2"/>
</dbReference>
<feature type="transmembrane region" description="Helical" evidence="6">
    <location>
        <begin position="190"/>
        <end position="212"/>
    </location>
</feature>
<organism evidence="7 8">
    <name type="scientific">Apostasia shenzhenica</name>
    <dbReference type="NCBI Taxonomy" id="1088818"/>
    <lineage>
        <taxon>Eukaryota</taxon>
        <taxon>Viridiplantae</taxon>
        <taxon>Streptophyta</taxon>
        <taxon>Embryophyta</taxon>
        <taxon>Tracheophyta</taxon>
        <taxon>Spermatophyta</taxon>
        <taxon>Magnoliopsida</taxon>
        <taxon>Liliopsida</taxon>
        <taxon>Asparagales</taxon>
        <taxon>Orchidaceae</taxon>
        <taxon>Apostasioideae</taxon>
        <taxon>Apostasia</taxon>
    </lineage>
</organism>
<dbReference type="GO" id="GO:0016020">
    <property type="term" value="C:membrane"/>
    <property type="evidence" value="ECO:0007669"/>
    <property type="project" value="UniProtKB-SubCell"/>
</dbReference>
<feature type="transmembrane region" description="Helical" evidence="6">
    <location>
        <begin position="232"/>
        <end position="252"/>
    </location>
</feature>
<keyword evidence="5 6" id="KW-0472">Membrane</keyword>
<keyword evidence="4 6" id="KW-1133">Transmembrane helix</keyword>
<dbReference type="GO" id="GO:0015297">
    <property type="term" value="F:antiporter activity"/>
    <property type="evidence" value="ECO:0007669"/>
    <property type="project" value="InterPro"/>
</dbReference>
<comment type="similarity">
    <text evidence="2">Belongs to the multi antimicrobial extrusion (MATE) (TC 2.A.66.1) family.</text>
</comment>
<feature type="transmembrane region" description="Helical" evidence="6">
    <location>
        <begin position="124"/>
        <end position="145"/>
    </location>
</feature>
<dbReference type="EMBL" id="KZ451939">
    <property type="protein sequence ID" value="PKA60267.1"/>
    <property type="molecule type" value="Genomic_DNA"/>
</dbReference>
<proteinExistence type="inferred from homology"/>
<sequence>MSLYLTSQHLLLLNNKRLLAATKAKYRLYLCQLSVPQESMYGKKYLPAVSTSLVLAAGIGIAEALALSLSSGQLLNIMGIPFDSPMRTPAEQFIAFRAYGAPPIVIALAAQGTFRGFMDTKTPLYAVGIGNLLNAVLDLVLIFLFGLGIRGAAIATVSSEYVIAFILLWKLNEEVMLIPQSVTTDGILRYLTSGSLLIGRTVAVLLTMTLATSMAAREGPIPMAAHQICLQVWLAISLLNDALALAGQAMLACEYSKGNYKQARIIVHRVLQIGVITGIILAVILFFGFGAFSYAFTSDPAVLSIARSGVWVRLITECIIPKQLK</sequence>
<feature type="transmembrane region" description="Helical" evidence="6">
    <location>
        <begin position="273"/>
        <end position="296"/>
    </location>
</feature>
<comment type="subcellular location">
    <subcellularLocation>
        <location evidence="1">Membrane</location>
        <topology evidence="1">Multi-pass membrane protein</topology>
    </subcellularLocation>
</comment>
<evidence type="ECO:0000256" key="2">
    <source>
        <dbReference type="ARBA" id="ARBA00010199"/>
    </source>
</evidence>
<dbReference type="OrthoDB" id="2126698at2759"/>
<dbReference type="PANTHER" id="PTHR42893:SF46">
    <property type="entry name" value="PROTEIN DETOXIFICATION 44, CHLOROPLASTIC"/>
    <property type="match status" value="1"/>
</dbReference>
<protein>
    <submittedName>
        <fullName evidence="7">MATE efflux family protein 2, chloroplastic</fullName>
    </submittedName>
</protein>
<evidence type="ECO:0000313" key="8">
    <source>
        <dbReference type="Proteomes" id="UP000236161"/>
    </source>
</evidence>
<dbReference type="AlphaFoldDB" id="A0A2I0AXJ2"/>
<dbReference type="Proteomes" id="UP000236161">
    <property type="component" value="Unassembled WGS sequence"/>
</dbReference>